<evidence type="ECO:0000313" key="6">
    <source>
        <dbReference type="EMBL" id="KAK9781205.1"/>
    </source>
</evidence>
<comment type="caution">
    <text evidence="6">The sequence shown here is derived from an EMBL/GenBank/DDBJ whole genome shotgun (WGS) entry which is preliminary data.</text>
</comment>
<protein>
    <submittedName>
        <fullName evidence="6">Bilirubin oxidase</fullName>
    </submittedName>
</protein>
<evidence type="ECO:0000256" key="2">
    <source>
        <dbReference type="ARBA" id="ARBA00023008"/>
    </source>
</evidence>
<evidence type="ECO:0000259" key="5">
    <source>
        <dbReference type="Pfam" id="PF07732"/>
    </source>
</evidence>
<dbReference type="PANTHER" id="PTHR48267">
    <property type="entry name" value="CUPREDOXIN SUPERFAMILY PROTEIN"/>
    <property type="match status" value="1"/>
</dbReference>
<dbReference type="EMBL" id="JARVKM010000004">
    <property type="protein sequence ID" value="KAK9781205.1"/>
    <property type="molecule type" value="Genomic_DNA"/>
</dbReference>
<feature type="signal peptide" evidence="3">
    <location>
        <begin position="1"/>
        <end position="20"/>
    </location>
</feature>
<keyword evidence="7" id="KW-1185">Reference proteome</keyword>
<keyword evidence="2" id="KW-0186">Copper</keyword>
<comment type="similarity">
    <text evidence="1">Belongs to the multicopper oxidase family.</text>
</comment>
<dbReference type="PANTHER" id="PTHR48267:SF1">
    <property type="entry name" value="BILIRUBIN OXIDASE"/>
    <property type="match status" value="1"/>
</dbReference>
<dbReference type="Pfam" id="PF07732">
    <property type="entry name" value="Cu-oxidase_3"/>
    <property type="match status" value="1"/>
</dbReference>
<dbReference type="Gene3D" id="2.60.40.420">
    <property type="entry name" value="Cupredoxins - blue copper proteins"/>
    <property type="match status" value="3"/>
</dbReference>
<dbReference type="InterPro" id="IPR008972">
    <property type="entry name" value="Cupredoxin"/>
</dbReference>
<dbReference type="Proteomes" id="UP001465668">
    <property type="component" value="Unassembled WGS sequence"/>
</dbReference>
<evidence type="ECO:0000256" key="3">
    <source>
        <dbReference type="SAM" id="SignalP"/>
    </source>
</evidence>
<evidence type="ECO:0000313" key="7">
    <source>
        <dbReference type="Proteomes" id="UP001465668"/>
    </source>
</evidence>
<dbReference type="InterPro" id="IPR011707">
    <property type="entry name" value="Cu-oxidase-like_N"/>
</dbReference>
<evidence type="ECO:0000259" key="4">
    <source>
        <dbReference type="Pfam" id="PF07731"/>
    </source>
</evidence>
<accession>A0ABR2Y4Z9</accession>
<sequence length="737" mass="82304">MASKLSWLATASCFLTASLAQTFDLNIPPEEAAALAQIVEDDPNDIFTVQKSDESPEYPLIYRGPLPIPPVKQPKKVITNPVTGKDIWYFEVEIKPFQQQVYPNLSPARLVGYDGISPGPTFLIPQGTESVVRFMNQGDQENSVHLHGSPSRAPFDGWAEDVTFPNEFKDYYYPNYESARLLWYHDHALGITAENAYFGQAGAYLIHDEREDAFGLPSGYGEFDIPLILSSKFYNQDGTLQSTVGETDSTWGDTIHVNGQPWPFLNVQPRKYRFRFLNSAVSRSFALYFATTASPNGKLPFKVIASDSGLLERPVQVSDLYISIAERYELVFDFSGFAGQSIELRNEPKAGGIGVDDDFENTDKVMRFVVGSDPVVDPSTVPATLRDVPFPPASAGVDHHFRFHRSNGEWLINGVGFADVENRVLAKVPRGTVEIWELENSSGGWSHPIHVHLVDFKVLKRTGSDRGVMPYEEAGLKDVVWLGRGETVTVEAHYHPWNGVYMFHCHNLIHEDHDMMAAFNVTKLENFGYDETTDFGDPMDPRWRAQPYSRADFLASSDIFTDQAIVDKVQTLALEQPYSELNQVEEALTQYWLENGAGNPNSPVKRDFEGPVPRYRRVQTIHTNKSAAFYIPLGIMTSKCASQLTPANLGMDSVKALHQAPELRSVSNAIMDTMHNRSGSMLAGQLTIPGIIVPNERVRTMSIRKPVGESNDFGLVSTGIVDLIVRRYIGENDKCSD</sequence>
<proteinExistence type="inferred from homology"/>
<feature type="domain" description="Plastocyanin-like" evidence="4">
    <location>
        <begin position="396"/>
        <end position="522"/>
    </location>
</feature>
<dbReference type="Pfam" id="PF07731">
    <property type="entry name" value="Cu-oxidase_2"/>
    <property type="match status" value="1"/>
</dbReference>
<keyword evidence="3" id="KW-0732">Signal</keyword>
<dbReference type="InterPro" id="IPR011706">
    <property type="entry name" value="Cu-oxidase_C"/>
</dbReference>
<dbReference type="SUPFAM" id="SSF49503">
    <property type="entry name" value="Cupredoxins"/>
    <property type="match status" value="3"/>
</dbReference>
<dbReference type="InterPro" id="IPR045087">
    <property type="entry name" value="Cu-oxidase_fam"/>
</dbReference>
<name>A0ABR2Y4Z9_9PEZI</name>
<reference evidence="6 7" key="1">
    <citation type="submission" date="2024-02" db="EMBL/GenBank/DDBJ databases">
        <title>First draft genome assembly of two strains of Seiridium cardinale.</title>
        <authorList>
            <person name="Emiliani G."/>
            <person name="Scali E."/>
        </authorList>
    </citation>
    <scope>NUCLEOTIDE SEQUENCE [LARGE SCALE GENOMIC DNA]</scope>
    <source>
        <strain evidence="6 7">BM-138-000479</strain>
    </source>
</reference>
<organism evidence="6 7">
    <name type="scientific">Seiridium cardinale</name>
    <dbReference type="NCBI Taxonomy" id="138064"/>
    <lineage>
        <taxon>Eukaryota</taxon>
        <taxon>Fungi</taxon>
        <taxon>Dikarya</taxon>
        <taxon>Ascomycota</taxon>
        <taxon>Pezizomycotina</taxon>
        <taxon>Sordariomycetes</taxon>
        <taxon>Xylariomycetidae</taxon>
        <taxon>Amphisphaeriales</taxon>
        <taxon>Sporocadaceae</taxon>
        <taxon>Seiridium</taxon>
    </lineage>
</organism>
<feature type="chain" id="PRO_5046695421" evidence="3">
    <location>
        <begin position="21"/>
        <end position="737"/>
    </location>
</feature>
<feature type="domain" description="Plastocyanin-like" evidence="5">
    <location>
        <begin position="100"/>
        <end position="210"/>
    </location>
</feature>
<evidence type="ECO:0000256" key="1">
    <source>
        <dbReference type="ARBA" id="ARBA00010609"/>
    </source>
</evidence>
<dbReference type="CDD" id="cd13889">
    <property type="entry name" value="CuRO_3_BOD"/>
    <property type="match status" value="1"/>
</dbReference>
<dbReference type="CDD" id="cd13866">
    <property type="entry name" value="CuRO_2_BOD"/>
    <property type="match status" value="1"/>
</dbReference>
<gene>
    <name evidence="6" type="ORF">SCAR479_05026</name>
</gene>